<dbReference type="PANTHER" id="PTHR43977">
    <property type="entry name" value="STRUCTURAL MAINTENANCE OF CHROMOSOMES PROTEIN 3"/>
    <property type="match status" value="1"/>
</dbReference>
<feature type="coiled-coil region" evidence="1">
    <location>
        <begin position="256"/>
        <end position="351"/>
    </location>
</feature>
<name>A0A1F6ECB9_9BACT</name>
<comment type="caution">
    <text evidence="3">The sequence shown here is derived from an EMBL/GenBank/DDBJ whole genome shotgun (WGS) entry which is preliminary data.</text>
</comment>
<sequence length="750" mass="84768">MLLLKSLELSGFKSFAKKTELAFGAPISAIVGPNGSGKSNIAEAFRFVLGEQSIKSLRGKRGEDLIFNGSKSSPRSNRAGVKVVFDNSKKLFNVDFDEVAIERTVHRDGINDYSINGSRVRLRDVMELLSAANVGATGHHIISQGETDRILLASLRERREMIEDALGLKIFHYKKEESEKRLLKTKENIAHVEALRKEIAPHLAFLKKQAEKVERATTMRGELAKLYLEYLKRESTYLTYQTERLKQGKAGPSEKLAVLEQKLSKAKEAVERASETDARGKESLKIEEDLSKVRKEKEQLTRELGRLEGQIAFAEKREKENQSKAALMVSLAEVERVVKEVEEAAVKSKETENPHTLRNILSQITLTLQNFLQEHLFNSPKSGEEDTRALKAEKRGLEEKFAVIERREDDLTKAYQFLKQKIDEAKDESRAAEREMFRIMGEQGELKGQLESFRTEENTLRIEEENFKRELGEAGALIGKEVLAYEHHKIEAVKEDIVSEKRNVQDERRRKIEKIKIRLEELGGSSGEEVLKEYKEVSEREAFLSREVADLEQSALSLKELIAELAEKLNVQFKEGIEKINTEFSRFFQLMFGGGLASLTVIKAPPKRRKRTELDDLEAELPSDLPNEVEEEEEGIDIEISLPHKRIRGLQMLSGGERALTSIALLFAMSQVNPPPFIILDETDAALDEANSKRYGDMIEALSKKSQLILITHNRETMGRASILYGVTMGSDGISKLLSVKFEEAVAVAK</sequence>
<feature type="coiled-coil region" evidence="1">
    <location>
        <begin position="534"/>
        <end position="568"/>
    </location>
</feature>
<evidence type="ECO:0000313" key="3">
    <source>
        <dbReference type="EMBL" id="OGG71329.1"/>
    </source>
</evidence>
<evidence type="ECO:0000259" key="2">
    <source>
        <dbReference type="Pfam" id="PF02463"/>
    </source>
</evidence>
<reference evidence="3 4" key="1">
    <citation type="journal article" date="2016" name="Nat. Commun.">
        <title>Thousands of microbial genomes shed light on interconnected biogeochemical processes in an aquifer system.</title>
        <authorList>
            <person name="Anantharaman K."/>
            <person name="Brown C.T."/>
            <person name="Hug L.A."/>
            <person name="Sharon I."/>
            <person name="Castelle C.J."/>
            <person name="Probst A.J."/>
            <person name="Thomas B.C."/>
            <person name="Singh A."/>
            <person name="Wilkins M.J."/>
            <person name="Karaoz U."/>
            <person name="Brodie E.L."/>
            <person name="Williams K.H."/>
            <person name="Hubbard S.S."/>
            <person name="Banfield J.F."/>
        </authorList>
    </citation>
    <scope>NUCLEOTIDE SEQUENCE [LARGE SCALE GENOMIC DNA]</scope>
</reference>
<dbReference type="Proteomes" id="UP000179115">
    <property type="component" value="Unassembled WGS sequence"/>
</dbReference>
<dbReference type="AlphaFoldDB" id="A0A1F6ECB9"/>
<dbReference type="SUPFAM" id="SSF52540">
    <property type="entry name" value="P-loop containing nucleoside triphosphate hydrolases"/>
    <property type="match status" value="1"/>
</dbReference>
<dbReference type="EMBL" id="MFLV01000027">
    <property type="protein sequence ID" value="OGG71329.1"/>
    <property type="molecule type" value="Genomic_DNA"/>
</dbReference>
<organism evidence="3 4">
    <name type="scientific">Candidatus Kaiserbacteria bacterium RIFCSPLOWO2_01_FULL_51_21</name>
    <dbReference type="NCBI Taxonomy" id="1798508"/>
    <lineage>
        <taxon>Bacteria</taxon>
        <taxon>Candidatus Kaiseribacteriota</taxon>
    </lineage>
</organism>
<dbReference type="STRING" id="1798508.A3A35_02225"/>
<keyword evidence="1" id="KW-0175">Coiled coil</keyword>
<accession>A0A1F6ECB9</accession>
<dbReference type="Gene3D" id="3.40.50.300">
    <property type="entry name" value="P-loop containing nucleotide triphosphate hydrolases"/>
    <property type="match status" value="2"/>
</dbReference>
<proteinExistence type="predicted"/>
<evidence type="ECO:0000256" key="1">
    <source>
        <dbReference type="SAM" id="Coils"/>
    </source>
</evidence>
<feature type="domain" description="RecF/RecN/SMC N-terminal" evidence="2">
    <location>
        <begin position="4"/>
        <end position="735"/>
    </location>
</feature>
<protein>
    <recommendedName>
        <fullName evidence="2">RecF/RecN/SMC N-terminal domain-containing protein</fullName>
    </recommendedName>
</protein>
<evidence type="ECO:0000313" key="4">
    <source>
        <dbReference type="Proteomes" id="UP000179115"/>
    </source>
</evidence>
<feature type="coiled-coil region" evidence="1">
    <location>
        <begin position="387"/>
        <end position="442"/>
    </location>
</feature>
<gene>
    <name evidence="3" type="ORF">A3A35_02225</name>
</gene>
<dbReference type="InterPro" id="IPR027417">
    <property type="entry name" value="P-loop_NTPase"/>
</dbReference>
<dbReference type="Pfam" id="PF02463">
    <property type="entry name" value="SMC_N"/>
    <property type="match status" value="1"/>
</dbReference>
<dbReference type="InterPro" id="IPR003395">
    <property type="entry name" value="RecF/RecN/SMC_N"/>
</dbReference>